<dbReference type="InterPro" id="IPR000055">
    <property type="entry name" value="Restrct_endonuc_typeI_TRD"/>
</dbReference>
<feature type="coiled-coil region" evidence="4">
    <location>
        <begin position="174"/>
        <end position="201"/>
    </location>
</feature>
<keyword evidence="7" id="KW-0540">Nuclease</keyword>
<evidence type="ECO:0000256" key="1">
    <source>
        <dbReference type="ARBA" id="ARBA00010923"/>
    </source>
</evidence>
<dbReference type="InterPro" id="IPR051212">
    <property type="entry name" value="Type-I_RE_S_subunit"/>
</dbReference>
<keyword evidence="7" id="KW-0378">Hydrolase</keyword>
<feature type="domain" description="Type I restriction modification DNA specificity" evidence="6">
    <location>
        <begin position="24"/>
        <end position="185"/>
    </location>
</feature>
<evidence type="ECO:0000256" key="5">
    <source>
        <dbReference type="SAM" id="MobiDB-lite"/>
    </source>
</evidence>
<evidence type="ECO:0000256" key="4">
    <source>
        <dbReference type="SAM" id="Coils"/>
    </source>
</evidence>
<name>A0ABV8UQY3_9PROT</name>
<dbReference type="RefSeq" id="WP_382423372.1">
    <property type="nucleotide sequence ID" value="NZ_JBHSCW010000010.1"/>
</dbReference>
<dbReference type="EC" id="3.1.21.-" evidence="7"/>
<dbReference type="Gene3D" id="3.90.220.20">
    <property type="entry name" value="DNA methylase specificity domains"/>
    <property type="match status" value="2"/>
</dbReference>
<keyword evidence="4" id="KW-0175">Coiled coil</keyword>
<keyword evidence="7" id="KW-0255">Endonuclease</keyword>
<evidence type="ECO:0000256" key="2">
    <source>
        <dbReference type="ARBA" id="ARBA00022747"/>
    </source>
</evidence>
<organism evidence="7 8">
    <name type="scientific">Fodinicurvata halophila</name>
    <dbReference type="NCBI Taxonomy" id="1419723"/>
    <lineage>
        <taxon>Bacteria</taxon>
        <taxon>Pseudomonadati</taxon>
        <taxon>Pseudomonadota</taxon>
        <taxon>Alphaproteobacteria</taxon>
        <taxon>Rhodospirillales</taxon>
        <taxon>Rhodovibrionaceae</taxon>
        <taxon>Fodinicurvata</taxon>
    </lineage>
</organism>
<dbReference type="PANTHER" id="PTHR43140">
    <property type="entry name" value="TYPE-1 RESTRICTION ENZYME ECOKI SPECIFICITY PROTEIN"/>
    <property type="match status" value="1"/>
</dbReference>
<dbReference type="Pfam" id="PF01420">
    <property type="entry name" value="Methylase_S"/>
    <property type="match status" value="2"/>
</dbReference>
<comment type="similarity">
    <text evidence="1">Belongs to the type-I restriction system S methylase family.</text>
</comment>
<dbReference type="CDD" id="cd17257">
    <property type="entry name" value="RMtype1_S_EcoBI-TRD1-CR1_like"/>
    <property type="match status" value="1"/>
</dbReference>
<dbReference type="CDD" id="cd17517">
    <property type="entry name" value="RMtype1_S_EcoKI_StySPI-TRD2-CR2_like"/>
    <property type="match status" value="1"/>
</dbReference>
<keyword evidence="2" id="KW-0680">Restriction system</keyword>
<keyword evidence="3" id="KW-0238">DNA-binding</keyword>
<protein>
    <submittedName>
        <fullName evidence="7">Restriction endonuclease subunit S</fullName>
        <ecNumber evidence="7">3.1.21.-</ecNumber>
    </submittedName>
</protein>
<proteinExistence type="inferred from homology"/>
<evidence type="ECO:0000256" key="3">
    <source>
        <dbReference type="ARBA" id="ARBA00023125"/>
    </source>
</evidence>
<dbReference type="EMBL" id="JBHSCW010000010">
    <property type="protein sequence ID" value="MFC4352996.1"/>
    <property type="molecule type" value="Genomic_DNA"/>
</dbReference>
<accession>A0ABV8UQY3</accession>
<dbReference type="Proteomes" id="UP001595799">
    <property type="component" value="Unassembled WGS sequence"/>
</dbReference>
<feature type="domain" description="Type I restriction modification DNA specificity" evidence="6">
    <location>
        <begin position="313"/>
        <end position="431"/>
    </location>
</feature>
<gene>
    <name evidence="7" type="ORF">ACFOW6_15705</name>
</gene>
<feature type="region of interest" description="Disordered" evidence="5">
    <location>
        <begin position="462"/>
        <end position="498"/>
    </location>
</feature>
<reference evidence="8" key="1">
    <citation type="journal article" date="2019" name="Int. J. Syst. Evol. Microbiol.">
        <title>The Global Catalogue of Microorganisms (GCM) 10K type strain sequencing project: providing services to taxonomists for standard genome sequencing and annotation.</title>
        <authorList>
            <consortium name="The Broad Institute Genomics Platform"/>
            <consortium name="The Broad Institute Genome Sequencing Center for Infectious Disease"/>
            <person name="Wu L."/>
            <person name="Ma J."/>
        </authorList>
    </citation>
    <scope>NUCLEOTIDE SEQUENCE [LARGE SCALE GENOMIC DNA]</scope>
    <source>
        <strain evidence="8">CECT 8472</strain>
    </source>
</reference>
<dbReference type="GO" id="GO:0004519">
    <property type="term" value="F:endonuclease activity"/>
    <property type="evidence" value="ECO:0007669"/>
    <property type="project" value="UniProtKB-KW"/>
</dbReference>
<dbReference type="SUPFAM" id="SSF116734">
    <property type="entry name" value="DNA methylase specificity domain"/>
    <property type="match status" value="2"/>
</dbReference>
<keyword evidence="8" id="KW-1185">Reference proteome</keyword>
<evidence type="ECO:0000259" key="6">
    <source>
        <dbReference type="Pfam" id="PF01420"/>
    </source>
</evidence>
<dbReference type="GO" id="GO:0016787">
    <property type="term" value="F:hydrolase activity"/>
    <property type="evidence" value="ECO:0007669"/>
    <property type="project" value="UniProtKB-KW"/>
</dbReference>
<sequence length="498" mass="55652">MSFGENIEQLIGSSTNGLHACHHTWERVRIGEIAALVNGYAFKSSGFNDKEGTPIVRIRDVTKGVPGTYYHGPVDDPKMTFIENGQIAIGMDGDFNCRIWGGGQALLNQRVCSLTANEDFYSQKFLALALPGYLKLINDHTSSITVKHLSSLTVRDIPVPLPPLNEQRRIVEKIETLFARLDKGEEALREVQRQLSTYRQSVLKAAVTGQLTADWRAQNAHRQEHGRDLLERILQTRRETWEGRGKYKEPAALDTTDLSELPEGWIWTSLGALISAGPQNGLYLPQSKYGSGTPILRIDDYQVDWLRPMSELRLVAAEPDDCQKYGLHHGDFVVNRVNSVSHLGKTTLLPSEYEGALFESNMMRFSVGNLISKEYLRLYLTSDLGRKKLIQNCKHAVNQASINQGDVEATPVPLPPYLEQEEIVQRVSEESSREIASLKTCQTELARSAALRQSILKDAFAGRLVPQNPDDESASELLARIQSDCPAKSKRSRRTQAA</sequence>
<feature type="compositionally biased region" description="Basic residues" evidence="5">
    <location>
        <begin position="488"/>
        <end position="498"/>
    </location>
</feature>
<dbReference type="InterPro" id="IPR044946">
    <property type="entry name" value="Restrct_endonuc_typeI_TRD_sf"/>
</dbReference>
<comment type="caution">
    <text evidence="7">The sequence shown here is derived from an EMBL/GenBank/DDBJ whole genome shotgun (WGS) entry which is preliminary data.</text>
</comment>
<dbReference type="PANTHER" id="PTHR43140:SF1">
    <property type="entry name" value="TYPE I RESTRICTION ENZYME ECOKI SPECIFICITY SUBUNIT"/>
    <property type="match status" value="1"/>
</dbReference>
<evidence type="ECO:0000313" key="8">
    <source>
        <dbReference type="Proteomes" id="UP001595799"/>
    </source>
</evidence>
<evidence type="ECO:0000313" key="7">
    <source>
        <dbReference type="EMBL" id="MFC4352996.1"/>
    </source>
</evidence>